<dbReference type="Pfam" id="PF01904">
    <property type="entry name" value="DUF72"/>
    <property type="match status" value="1"/>
</dbReference>
<organism evidence="1 2">
    <name type="scientific">Paenibacillus rhizosphaerae</name>
    <dbReference type="NCBI Taxonomy" id="297318"/>
    <lineage>
        <taxon>Bacteria</taxon>
        <taxon>Bacillati</taxon>
        <taxon>Bacillota</taxon>
        <taxon>Bacilli</taxon>
        <taxon>Bacillales</taxon>
        <taxon>Paenibacillaceae</taxon>
        <taxon>Paenibacillus</taxon>
    </lineage>
</organism>
<accession>A0A1R1EJA2</accession>
<name>A0A1R1EJA2_9BACL</name>
<dbReference type="STRING" id="297318.BK138_23635"/>
<dbReference type="Gene3D" id="3.20.20.410">
    <property type="entry name" value="Protein of unknown function UPF0759"/>
    <property type="match status" value="1"/>
</dbReference>
<dbReference type="SUPFAM" id="SSF117396">
    <property type="entry name" value="TM1631-like"/>
    <property type="match status" value="1"/>
</dbReference>
<dbReference type="Proteomes" id="UP000187172">
    <property type="component" value="Unassembled WGS sequence"/>
</dbReference>
<sequence>MAMDETITPAERVRIGLSGWGDHDDIYEKGTKAGEKLGMYGNVFPIVEMDNSFYATPSPERMEKWTAQTPDSFGFVVKAYQGMTGHARGKSPYPDSRTMFQAFRESAEVLRQAGKLSAVLFQYPPWFDCERKHVDILRRTREWMDGFPLALEFRHQSWFAGEMREKTLAFMKEEGWIHTVCDEPQAGEGSVPLVLEATREDVSLVRLHGRNEAGWHSSGQPNWREVRYLYRYSDEELEEWKEHIGKLLEKTRECWVIFNNNSGGDAADNAIQLMDKLGMKTPEKPPGQLSLFGEGEL</sequence>
<reference evidence="1 2" key="1">
    <citation type="submission" date="2016-11" db="EMBL/GenBank/DDBJ databases">
        <title>Paenibacillus species isolates.</title>
        <authorList>
            <person name="Beno S.M."/>
        </authorList>
    </citation>
    <scope>NUCLEOTIDE SEQUENCE [LARGE SCALE GENOMIC DNA]</scope>
    <source>
        <strain evidence="1 2">FSL R5-0378</strain>
    </source>
</reference>
<evidence type="ECO:0000313" key="1">
    <source>
        <dbReference type="EMBL" id="OMF51839.1"/>
    </source>
</evidence>
<keyword evidence="2" id="KW-1185">Reference proteome</keyword>
<dbReference type="InterPro" id="IPR002763">
    <property type="entry name" value="DUF72"/>
</dbReference>
<evidence type="ECO:0008006" key="3">
    <source>
        <dbReference type="Google" id="ProtNLM"/>
    </source>
</evidence>
<dbReference type="PANTHER" id="PTHR30348:SF13">
    <property type="entry name" value="UPF0759 PROTEIN YUNF"/>
    <property type="match status" value="1"/>
</dbReference>
<dbReference type="AlphaFoldDB" id="A0A1R1EJA2"/>
<dbReference type="InterPro" id="IPR036520">
    <property type="entry name" value="UPF0759_sf"/>
</dbReference>
<dbReference type="PANTHER" id="PTHR30348">
    <property type="entry name" value="UNCHARACTERIZED PROTEIN YECE"/>
    <property type="match status" value="1"/>
</dbReference>
<proteinExistence type="predicted"/>
<evidence type="ECO:0000313" key="2">
    <source>
        <dbReference type="Proteomes" id="UP000187172"/>
    </source>
</evidence>
<comment type="caution">
    <text evidence="1">The sequence shown here is derived from an EMBL/GenBank/DDBJ whole genome shotgun (WGS) entry which is preliminary data.</text>
</comment>
<protein>
    <recommendedName>
        <fullName evidence="3">DUF72 domain-containing protein</fullName>
    </recommendedName>
</protein>
<dbReference type="EMBL" id="MRTP01000008">
    <property type="protein sequence ID" value="OMF51839.1"/>
    <property type="molecule type" value="Genomic_DNA"/>
</dbReference>
<gene>
    <name evidence="1" type="ORF">BK138_23635</name>
</gene>